<dbReference type="STRING" id="418495.SAMN05216215_101676"/>
<organism evidence="6 7">
    <name type="scientific">Saccharopolyspora shandongensis</name>
    <dbReference type="NCBI Taxonomy" id="418495"/>
    <lineage>
        <taxon>Bacteria</taxon>
        <taxon>Bacillati</taxon>
        <taxon>Actinomycetota</taxon>
        <taxon>Actinomycetes</taxon>
        <taxon>Pseudonocardiales</taxon>
        <taxon>Pseudonocardiaceae</taxon>
        <taxon>Saccharopolyspora</taxon>
    </lineage>
</organism>
<evidence type="ECO:0000256" key="1">
    <source>
        <dbReference type="ARBA" id="ARBA00004496"/>
    </source>
</evidence>
<keyword evidence="4" id="KW-0143">Chaperone</keyword>
<dbReference type="InterPro" id="IPR025734">
    <property type="entry name" value="EspG"/>
</dbReference>
<name>A0A1H3F578_9PSEU</name>
<proteinExistence type="inferred from homology"/>
<dbReference type="Proteomes" id="UP000199529">
    <property type="component" value="Unassembled WGS sequence"/>
</dbReference>
<keyword evidence="7" id="KW-1185">Reference proteome</keyword>
<dbReference type="OrthoDB" id="3679349at2"/>
<evidence type="ECO:0000313" key="7">
    <source>
        <dbReference type="Proteomes" id="UP000199529"/>
    </source>
</evidence>
<reference evidence="7" key="1">
    <citation type="submission" date="2016-10" db="EMBL/GenBank/DDBJ databases">
        <authorList>
            <person name="Varghese N."/>
            <person name="Submissions S."/>
        </authorList>
    </citation>
    <scope>NUCLEOTIDE SEQUENCE [LARGE SCALE GENOMIC DNA]</scope>
    <source>
        <strain evidence="7">CGMCC 4.3530</strain>
    </source>
</reference>
<comment type="subcellular location">
    <subcellularLocation>
        <location evidence="1">Cytoplasm</location>
    </subcellularLocation>
</comment>
<keyword evidence="3" id="KW-0963">Cytoplasm</keyword>
<feature type="region of interest" description="Disordered" evidence="5">
    <location>
        <begin position="135"/>
        <end position="159"/>
    </location>
</feature>
<comment type="similarity">
    <text evidence="2">Belongs to the EspG family.</text>
</comment>
<evidence type="ECO:0000256" key="3">
    <source>
        <dbReference type="ARBA" id="ARBA00022490"/>
    </source>
</evidence>
<accession>A0A1H3F578</accession>
<dbReference type="Pfam" id="PF14011">
    <property type="entry name" value="ESX-1_EspG"/>
    <property type="match status" value="1"/>
</dbReference>
<dbReference type="EMBL" id="FNOK01000016">
    <property type="protein sequence ID" value="SDX86136.1"/>
    <property type="molecule type" value="Genomic_DNA"/>
</dbReference>
<dbReference type="AlphaFoldDB" id="A0A1H3F578"/>
<protein>
    <submittedName>
        <fullName evidence="6">EspG family protein</fullName>
    </submittedName>
</protein>
<gene>
    <name evidence="6" type="ORF">SAMN05216215_101676</name>
</gene>
<evidence type="ECO:0000313" key="6">
    <source>
        <dbReference type="EMBL" id="SDX86136.1"/>
    </source>
</evidence>
<evidence type="ECO:0000256" key="4">
    <source>
        <dbReference type="ARBA" id="ARBA00023186"/>
    </source>
</evidence>
<sequence length="265" mass="28831">MTVTDTGRQLTLSALELDVLTEHIGLDTMPLVLKVPSPGRTHSERAKLVESAWRSLGARDLGRPADLDPELEWMLRLLARPCREVDGRIWMGRSVRVLAASDAEAERAVLVVKDQDALSLRAAAATGLPREAVSVLPTLPPGPGRSVSVPSSDLDGAAEEAGDNVERLHNALQRRGIRPDDAETLMSMVAGVEARGQFGTAARDRYGRRIRADHVIGFFDTAHGRYAQLRRESPSGDVWSTVAPADTRRLVGHVEELLAEVSENQ</sequence>
<evidence type="ECO:0000256" key="2">
    <source>
        <dbReference type="ARBA" id="ARBA00006411"/>
    </source>
</evidence>
<dbReference type="RefSeq" id="WP_093267044.1">
    <property type="nucleotide sequence ID" value="NZ_FNOK01000016.1"/>
</dbReference>
<evidence type="ECO:0000256" key="5">
    <source>
        <dbReference type="SAM" id="MobiDB-lite"/>
    </source>
</evidence>